<dbReference type="EMBL" id="JAPDDP010000073">
    <property type="protein sequence ID" value="MDA0184326.1"/>
    <property type="molecule type" value="Genomic_DNA"/>
</dbReference>
<dbReference type="InterPro" id="IPR011128">
    <property type="entry name" value="G3P_DH_NAD-dep_N"/>
</dbReference>
<dbReference type="SUPFAM" id="SSF48179">
    <property type="entry name" value="6-phosphogluconate dehydrogenase C-terminal domain-like"/>
    <property type="match status" value="1"/>
</dbReference>
<dbReference type="Pfam" id="PF01210">
    <property type="entry name" value="NAD_Gly3P_dh_N"/>
    <property type="match status" value="1"/>
</dbReference>
<dbReference type="InterPro" id="IPR008927">
    <property type="entry name" value="6-PGluconate_DH-like_C_sf"/>
</dbReference>
<dbReference type="PANTHER" id="PTHR11728:SF1">
    <property type="entry name" value="GLYCEROL-3-PHOSPHATE DEHYDROGENASE [NAD(+)] 2, CHLOROPLASTIC"/>
    <property type="match status" value="1"/>
</dbReference>
<dbReference type="GO" id="GO:0051287">
    <property type="term" value="F:NAD binding"/>
    <property type="evidence" value="ECO:0007669"/>
    <property type="project" value="InterPro"/>
</dbReference>
<dbReference type="GO" id="GO:0005975">
    <property type="term" value="P:carbohydrate metabolic process"/>
    <property type="evidence" value="ECO:0007669"/>
    <property type="project" value="InterPro"/>
</dbReference>
<dbReference type="GO" id="GO:0046168">
    <property type="term" value="P:glycerol-3-phosphate catabolic process"/>
    <property type="evidence" value="ECO:0007669"/>
    <property type="project" value="InterPro"/>
</dbReference>
<evidence type="ECO:0000256" key="6">
    <source>
        <dbReference type="ARBA" id="ARBA00023209"/>
    </source>
</evidence>
<dbReference type="GO" id="GO:0016746">
    <property type="term" value="F:acyltransferase activity"/>
    <property type="evidence" value="ECO:0007669"/>
    <property type="project" value="UniProtKB-KW"/>
</dbReference>
<evidence type="ECO:0000256" key="1">
    <source>
        <dbReference type="ARBA" id="ARBA00011009"/>
    </source>
</evidence>
<gene>
    <name evidence="10" type="ORF">OJ997_28740</name>
</gene>
<feature type="domain" description="Phospholipid/glycerol acyltransferase" evidence="9">
    <location>
        <begin position="51"/>
        <end position="163"/>
    </location>
</feature>
<evidence type="ECO:0000259" key="9">
    <source>
        <dbReference type="SMART" id="SM00563"/>
    </source>
</evidence>
<keyword evidence="11" id="KW-1185">Reference proteome</keyword>
<evidence type="ECO:0000256" key="8">
    <source>
        <dbReference type="RuleBase" id="RU000437"/>
    </source>
</evidence>
<comment type="similarity">
    <text evidence="1 8">Belongs to the NAD-dependent glycerol-3-phosphate dehydrogenase family.</text>
</comment>
<keyword evidence="10" id="KW-0012">Acyltransferase</keyword>
<dbReference type="PRINTS" id="PR00077">
    <property type="entry name" value="GPDHDRGNASE"/>
</dbReference>
<dbReference type="SUPFAM" id="SSF51735">
    <property type="entry name" value="NAD(P)-binding Rossmann-fold domains"/>
    <property type="match status" value="1"/>
</dbReference>
<evidence type="ECO:0000256" key="7">
    <source>
        <dbReference type="ARBA" id="ARBA00023264"/>
    </source>
</evidence>
<dbReference type="Proteomes" id="UP001147653">
    <property type="component" value="Unassembled WGS sequence"/>
</dbReference>
<dbReference type="GO" id="GO:0005829">
    <property type="term" value="C:cytosol"/>
    <property type="evidence" value="ECO:0007669"/>
    <property type="project" value="TreeGrafter"/>
</dbReference>
<dbReference type="GO" id="GO:0008654">
    <property type="term" value="P:phospholipid biosynthetic process"/>
    <property type="evidence" value="ECO:0007669"/>
    <property type="project" value="UniProtKB-KW"/>
</dbReference>
<dbReference type="SUPFAM" id="SSF69593">
    <property type="entry name" value="Glycerol-3-phosphate (1)-acyltransferase"/>
    <property type="match status" value="1"/>
</dbReference>
<evidence type="ECO:0000256" key="2">
    <source>
        <dbReference type="ARBA" id="ARBA00022516"/>
    </source>
</evidence>
<sequence length="554" mass="58275">MDHSRLHTRARTKGVNPIVYWLMRAWVQPFAHVYWRLSRIGREHVPQSGPVIFVSNHRSFIDPFIIGLCSRRPVYYVAKQELFHNKALGWFLSSLGAFPVRRGEADGDMIDTAKAILERGDPVLIFPEGTRTRPGALGKPKRGVGRLALETGATVVPVAMIGTESIRKGFKIRPHKIRVRIGQPLNFPKTETVTGPLAAAVTDRIWPNVMLQWEWLGGLPPLRRAAVIGGGSWGTAIAVMLARSGIDVDLGCRTKAQADLINATRENDRYLPGVQLATRINAVRAADLELGRHDLVAFAVPAAELPQVVAAHASKLAPRTGVLVLSKGLVPPLGTLPSAFVAERTQSWAVGVLGGPAHAADALSDGASLVLAAKDPSFSRQLSDALQAAGLQVTPTTDVIGVELAGCAKNAAALAAAAAAGNGPNAAGAAAGKVFAEVDAFARASGAQPETFAGLAGTGDLVATVLAEGSRNRRAGELLAQGMPAEEIGAAIGQTAEAVDTVPLLAARLKEAGVDAPVLRGLASMIEGKIEPDRWRASITAPKKAKKAQRAKAA</sequence>
<dbReference type="InterPro" id="IPR036291">
    <property type="entry name" value="NAD(P)-bd_dom_sf"/>
</dbReference>
<keyword evidence="3 8" id="KW-0560">Oxidoreductase</keyword>
<dbReference type="SMART" id="SM00563">
    <property type="entry name" value="PlsC"/>
    <property type="match status" value="1"/>
</dbReference>
<dbReference type="Gene3D" id="1.10.1040.10">
    <property type="entry name" value="N-(1-d-carboxylethyl)-l-norvaline Dehydrogenase, domain 2"/>
    <property type="match status" value="1"/>
</dbReference>
<reference evidence="10" key="1">
    <citation type="submission" date="2022-10" db="EMBL/GenBank/DDBJ databases">
        <title>The WGS of Solirubrobacter phytolaccae KCTC 29190.</title>
        <authorList>
            <person name="Jiang Z."/>
        </authorList>
    </citation>
    <scope>NUCLEOTIDE SEQUENCE</scope>
    <source>
        <strain evidence="10">KCTC 29190</strain>
    </source>
</reference>
<keyword evidence="2" id="KW-0444">Lipid biosynthesis</keyword>
<keyword evidence="7" id="KW-1208">Phospholipid metabolism</keyword>
<dbReference type="InterPro" id="IPR002123">
    <property type="entry name" value="Plipid/glycerol_acylTrfase"/>
</dbReference>
<keyword evidence="10" id="KW-0808">Transferase</keyword>
<evidence type="ECO:0000256" key="3">
    <source>
        <dbReference type="ARBA" id="ARBA00023002"/>
    </source>
</evidence>
<dbReference type="InterPro" id="IPR013328">
    <property type="entry name" value="6PGD_dom2"/>
</dbReference>
<proteinExistence type="inferred from homology"/>
<evidence type="ECO:0000313" key="10">
    <source>
        <dbReference type="EMBL" id="MDA0184326.1"/>
    </source>
</evidence>
<dbReference type="Gene3D" id="3.40.50.720">
    <property type="entry name" value="NAD(P)-binding Rossmann-like Domain"/>
    <property type="match status" value="1"/>
</dbReference>
<dbReference type="PANTHER" id="PTHR11728">
    <property type="entry name" value="GLYCEROL-3-PHOSPHATE DEHYDROGENASE"/>
    <property type="match status" value="1"/>
</dbReference>
<dbReference type="Pfam" id="PF07479">
    <property type="entry name" value="NAD_Gly3P_dh_C"/>
    <property type="match status" value="1"/>
</dbReference>
<organism evidence="10 11">
    <name type="scientific">Solirubrobacter phytolaccae</name>
    <dbReference type="NCBI Taxonomy" id="1404360"/>
    <lineage>
        <taxon>Bacteria</taxon>
        <taxon>Bacillati</taxon>
        <taxon>Actinomycetota</taxon>
        <taxon>Thermoleophilia</taxon>
        <taxon>Solirubrobacterales</taxon>
        <taxon>Solirubrobacteraceae</taxon>
        <taxon>Solirubrobacter</taxon>
    </lineage>
</organism>
<protein>
    <submittedName>
        <fullName evidence="10">1-acyl-sn-glycerol-3-phosphate acyltransferase</fullName>
    </submittedName>
</protein>
<name>A0A9X3SC71_9ACTN</name>
<dbReference type="InterPro" id="IPR006168">
    <property type="entry name" value="G3P_DH_NAD-dep"/>
</dbReference>
<dbReference type="GO" id="GO:0047952">
    <property type="term" value="F:glycerol-3-phosphate dehydrogenase [NAD(P)+] activity"/>
    <property type="evidence" value="ECO:0007669"/>
    <property type="project" value="TreeGrafter"/>
</dbReference>
<accession>A0A9X3SC71</accession>
<comment type="caution">
    <text evidence="10">The sequence shown here is derived from an EMBL/GenBank/DDBJ whole genome shotgun (WGS) entry which is preliminary data.</text>
</comment>
<dbReference type="AlphaFoldDB" id="A0A9X3SC71"/>
<keyword evidence="4 8" id="KW-0520">NAD</keyword>
<dbReference type="CDD" id="cd07989">
    <property type="entry name" value="LPLAT_AGPAT-like"/>
    <property type="match status" value="1"/>
</dbReference>
<evidence type="ECO:0000256" key="4">
    <source>
        <dbReference type="ARBA" id="ARBA00023027"/>
    </source>
</evidence>
<keyword evidence="6" id="KW-0594">Phospholipid biosynthesis</keyword>
<evidence type="ECO:0000256" key="5">
    <source>
        <dbReference type="ARBA" id="ARBA00023098"/>
    </source>
</evidence>
<dbReference type="RefSeq" id="WP_270028776.1">
    <property type="nucleotide sequence ID" value="NZ_JAPDDP010000073.1"/>
</dbReference>
<evidence type="ECO:0000313" key="11">
    <source>
        <dbReference type="Proteomes" id="UP001147653"/>
    </source>
</evidence>
<dbReference type="Pfam" id="PF01553">
    <property type="entry name" value="Acyltransferase"/>
    <property type="match status" value="1"/>
</dbReference>
<keyword evidence="5" id="KW-0443">Lipid metabolism</keyword>
<dbReference type="InterPro" id="IPR006109">
    <property type="entry name" value="G3P_DH_NAD-dep_C"/>
</dbReference>